<evidence type="ECO:0000313" key="3">
    <source>
        <dbReference type="EMBL" id="MBO2449803.1"/>
    </source>
</evidence>
<keyword evidence="2" id="KW-1133">Transmembrane helix</keyword>
<feature type="transmembrane region" description="Helical" evidence="2">
    <location>
        <begin position="6"/>
        <end position="28"/>
    </location>
</feature>
<dbReference type="RefSeq" id="WP_208257701.1">
    <property type="nucleotide sequence ID" value="NZ_JAGEOJ010000009.1"/>
</dbReference>
<evidence type="ECO:0000313" key="4">
    <source>
        <dbReference type="Proteomes" id="UP000669179"/>
    </source>
</evidence>
<protein>
    <recommendedName>
        <fullName evidence="5">ZIP family metal transporter</fullName>
    </recommendedName>
</protein>
<keyword evidence="4" id="KW-1185">Reference proteome</keyword>
<feature type="compositionally biased region" description="Pro residues" evidence="1">
    <location>
        <begin position="305"/>
        <end position="317"/>
    </location>
</feature>
<proteinExistence type="predicted"/>
<feature type="region of interest" description="Disordered" evidence="1">
    <location>
        <begin position="269"/>
        <end position="363"/>
    </location>
</feature>
<name>A0A939PCD6_9ACTN</name>
<keyword evidence="2" id="KW-0472">Membrane</keyword>
<dbReference type="EMBL" id="JAGEOJ010000009">
    <property type="protein sequence ID" value="MBO2449803.1"/>
    <property type="molecule type" value="Genomic_DNA"/>
</dbReference>
<organism evidence="3 4">
    <name type="scientific">Actinomadura barringtoniae</name>
    <dbReference type="NCBI Taxonomy" id="1427535"/>
    <lineage>
        <taxon>Bacteria</taxon>
        <taxon>Bacillati</taxon>
        <taxon>Actinomycetota</taxon>
        <taxon>Actinomycetes</taxon>
        <taxon>Streptosporangiales</taxon>
        <taxon>Thermomonosporaceae</taxon>
        <taxon>Actinomadura</taxon>
    </lineage>
</organism>
<reference evidence="3" key="1">
    <citation type="submission" date="2021-03" db="EMBL/GenBank/DDBJ databases">
        <authorList>
            <person name="Kanchanasin P."/>
            <person name="Saeng-In P."/>
            <person name="Phongsopitanun W."/>
            <person name="Yuki M."/>
            <person name="Kudo T."/>
            <person name="Ohkuma M."/>
            <person name="Tanasupawat S."/>
        </authorList>
    </citation>
    <scope>NUCLEOTIDE SEQUENCE</scope>
    <source>
        <strain evidence="3">GKU 128</strain>
    </source>
</reference>
<keyword evidence="2" id="KW-0812">Transmembrane</keyword>
<feature type="transmembrane region" description="Helical" evidence="2">
    <location>
        <begin position="181"/>
        <end position="199"/>
    </location>
</feature>
<comment type="caution">
    <text evidence="3">The sequence shown here is derived from an EMBL/GenBank/DDBJ whole genome shotgun (WGS) entry which is preliminary data.</text>
</comment>
<feature type="transmembrane region" description="Helical" evidence="2">
    <location>
        <begin position="205"/>
        <end position="229"/>
    </location>
</feature>
<sequence>MTPIYPVYAAGATAAGVCASTLAGSLMARRGARRMTLWLLITSGLILVVALTEVLPDAWLDALRDRVPTAQIVVAAALGYAAVSLLTRREHHGHPLVRLRSRRPGGRHAPGQHRQVRPATQMMFGGVGTAMALASHRTIESAAVAMTTSSMIVVSLLVHSASEGLTLTALLDTARQRLRPWLLLACVSPTVGALVGLVVPLPAHAIPILLAIAAGELVHTALLGLKLALHRNGGRPPQRHRAVAALTVLLVAAPLILARTGGSLIAPDGPGTPAALRDHSTATAGLPGVPGSPSASGRSLTPGPDADPAPTRGPVPSPHESDRRGHHQHRRSHRKRTRRRSGGRTSRRPARRTARDRRRRRVT</sequence>
<accession>A0A939PCD6</accession>
<feature type="transmembrane region" description="Helical" evidence="2">
    <location>
        <begin position="35"/>
        <end position="55"/>
    </location>
</feature>
<dbReference type="AlphaFoldDB" id="A0A939PCD6"/>
<feature type="transmembrane region" description="Helical" evidence="2">
    <location>
        <begin position="241"/>
        <end position="258"/>
    </location>
</feature>
<gene>
    <name evidence="3" type="ORF">J4573_22065</name>
</gene>
<feature type="compositionally biased region" description="Basic residues" evidence="1">
    <location>
        <begin position="324"/>
        <end position="363"/>
    </location>
</feature>
<dbReference type="Proteomes" id="UP000669179">
    <property type="component" value="Unassembled WGS sequence"/>
</dbReference>
<feature type="transmembrane region" description="Helical" evidence="2">
    <location>
        <begin position="67"/>
        <end position="86"/>
    </location>
</feature>
<evidence type="ECO:0008006" key="5">
    <source>
        <dbReference type="Google" id="ProtNLM"/>
    </source>
</evidence>
<evidence type="ECO:0000256" key="1">
    <source>
        <dbReference type="SAM" id="MobiDB-lite"/>
    </source>
</evidence>
<evidence type="ECO:0000256" key="2">
    <source>
        <dbReference type="SAM" id="Phobius"/>
    </source>
</evidence>